<keyword evidence="3" id="KW-0732">Signal</keyword>
<gene>
    <name evidence="4" type="ORF">K9U37_04405</name>
</gene>
<keyword evidence="2" id="KW-1133">Transmembrane helix</keyword>
<reference evidence="4" key="1">
    <citation type="journal article" date="2022" name="ISME J.">
        <title>Identification of active gaseous-alkane degraders at natural gas seeps.</title>
        <authorList>
            <person name="Farhan Ul Haque M."/>
            <person name="Hernandez M."/>
            <person name="Crombie A.T."/>
            <person name="Murrell J.C."/>
        </authorList>
    </citation>
    <scope>NUCLEOTIDE SEQUENCE</scope>
    <source>
        <strain evidence="4">ANDR5</strain>
    </source>
</reference>
<feature type="compositionally biased region" description="Pro residues" evidence="1">
    <location>
        <begin position="129"/>
        <end position="138"/>
    </location>
</feature>
<evidence type="ECO:0000256" key="1">
    <source>
        <dbReference type="SAM" id="MobiDB-lite"/>
    </source>
</evidence>
<evidence type="ECO:0000313" key="4">
    <source>
        <dbReference type="EMBL" id="MCI4674213.1"/>
    </source>
</evidence>
<keyword evidence="5" id="KW-1185">Reference proteome</keyword>
<keyword evidence="2" id="KW-0812">Transmembrane</keyword>
<name>A0ABS9YSU6_9MYCO</name>
<dbReference type="Proteomes" id="UP001139068">
    <property type="component" value="Unassembled WGS sequence"/>
</dbReference>
<comment type="caution">
    <text evidence="4">The sequence shown here is derived from an EMBL/GenBank/DDBJ whole genome shotgun (WGS) entry which is preliminary data.</text>
</comment>
<keyword evidence="2" id="KW-0472">Membrane</keyword>
<evidence type="ECO:0000256" key="2">
    <source>
        <dbReference type="SAM" id="Phobius"/>
    </source>
</evidence>
<evidence type="ECO:0000313" key="5">
    <source>
        <dbReference type="Proteomes" id="UP001139068"/>
    </source>
</evidence>
<feature type="chain" id="PRO_5046860229" evidence="3">
    <location>
        <begin position="30"/>
        <end position="281"/>
    </location>
</feature>
<proteinExistence type="predicted"/>
<feature type="region of interest" description="Disordered" evidence="1">
    <location>
        <begin position="27"/>
        <end position="220"/>
    </location>
</feature>
<feature type="signal peptide" evidence="3">
    <location>
        <begin position="1"/>
        <end position="29"/>
    </location>
</feature>
<organism evidence="4 5">
    <name type="scientific">Candidatus Mycolicibacterium alkanivorans</name>
    <dbReference type="NCBI Taxonomy" id="2954114"/>
    <lineage>
        <taxon>Bacteria</taxon>
        <taxon>Bacillati</taxon>
        <taxon>Actinomycetota</taxon>
        <taxon>Actinomycetes</taxon>
        <taxon>Mycobacteriales</taxon>
        <taxon>Mycobacteriaceae</taxon>
        <taxon>Mycolicibacterium</taxon>
    </lineage>
</organism>
<dbReference type="EMBL" id="JAIVFL010000001">
    <property type="protein sequence ID" value="MCI4674213.1"/>
    <property type="molecule type" value="Genomic_DNA"/>
</dbReference>
<dbReference type="RefSeq" id="WP_243070674.1">
    <property type="nucleotide sequence ID" value="NZ_JAIVFL010000001.1"/>
</dbReference>
<protein>
    <submittedName>
        <fullName evidence="4">Uncharacterized protein</fullName>
    </submittedName>
</protein>
<accession>A0ABS9YSU6</accession>
<feature type="transmembrane region" description="Helical" evidence="2">
    <location>
        <begin position="239"/>
        <end position="262"/>
    </location>
</feature>
<feature type="compositionally biased region" description="Gly residues" evidence="1">
    <location>
        <begin position="112"/>
        <end position="122"/>
    </location>
</feature>
<evidence type="ECO:0000256" key="3">
    <source>
        <dbReference type="SAM" id="SignalP"/>
    </source>
</evidence>
<sequence>MRAAAMCWMIAASLFYGGAGTLGTAPATADSGPAGDHTQESPSKVGPAPGARLRPSPAAATPAVPGDQIPGEGEEDPGWPWPWPPCIRRTDDGVANLPRTRLGRTAPPKSAVGGGGGGGGGIAVTIPSPTVPGQPGEPTPVLAGGGSHEPPPAREPPTIEMPPIIGAPPVLEAPLRPVGAPGANGPAVETGSGGRPAPAKEPATVRQRPPASVGNATEAPASSRVGYPEYLREAKTGEVAALALPGVAGLLALTALGGVVGYRQARAGHFVRVAGTARFLQ</sequence>